<dbReference type="OrthoDB" id="424974at2759"/>
<gene>
    <name evidence="6" type="ORF">PsYK624_072520</name>
</gene>
<dbReference type="SMART" id="SM00066">
    <property type="entry name" value="GAL4"/>
    <property type="match status" value="1"/>
</dbReference>
<feature type="region of interest" description="Disordered" evidence="4">
    <location>
        <begin position="651"/>
        <end position="692"/>
    </location>
</feature>
<dbReference type="Proteomes" id="UP000703269">
    <property type="component" value="Unassembled WGS sequence"/>
</dbReference>
<feature type="domain" description="Zn(2)-C6 fungal-type" evidence="5">
    <location>
        <begin position="19"/>
        <end position="48"/>
    </location>
</feature>
<protein>
    <submittedName>
        <fullName evidence="6">Zn(II)2Cys6 transcription factor</fullName>
    </submittedName>
</protein>
<comment type="subcellular location">
    <subcellularLocation>
        <location evidence="1">Nucleus</location>
    </subcellularLocation>
</comment>
<dbReference type="Pfam" id="PF04082">
    <property type="entry name" value="Fungal_trans"/>
    <property type="match status" value="1"/>
</dbReference>
<dbReference type="AlphaFoldDB" id="A0A9P3GA27"/>
<dbReference type="SMART" id="SM00906">
    <property type="entry name" value="Fungal_trans"/>
    <property type="match status" value="1"/>
</dbReference>
<name>A0A9P3GA27_9APHY</name>
<dbReference type="SUPFAM" id="SSF57701">
    <property type="entry name" value="Zn2/Cys6 DNA-binding domain"/>
    <property type="match status" value="1"/>
</dbReference>
<dbReference type="InterPro" id="IPR036864">
    <property type="entry name" value="Zn2-C6_fun-type_DNA-bd_sf"/>
</dbReference>
<keyword evidence="2" id="KW-0479">Metal-binding</keyword>
<evidence type="ECO:0000259" key="5">
    <source>
        <dbReference type="PROSITE" id="PS50048"/>
    </source>
</evidence>
<evidence type="ECO:0000256" key="1">
    <source>
        <dbReference type="ARBA" id="ARBA00004123"/>
    </source>
</evidence>
<evidence type="ECO:0000256" key="2">
    <source>
        <dbReference type="ARBA" id="ARBA00022723"/>
    </source>
</evidence>
<dbReference type="GO" id="GO:0006351">
    <property type="term" value="P:DNA-templated transcription"/>
    <property type="evidence" value="ECO:0007669"/>
    <property type="project" value="InterPro"/>
</dbReference>
<evidence type="ECO:0000256" key="3">
    <source>
        <dbReference type="ARBA" id="ARBA00023242"/>
    </source>
</evidence>
<proteinExistence type="predicted"/>
<dbReference type="InterPro" id="IPR007219">
    <property type="entry name" value="XnlR_reg_dom"/>
</dbReference>
<dbReference type="GO" id="GO:0000981">
    <property type="term" value="F:DNA-binding transcription factor activity, RNA polymerase II-specific"/>
    <property type="evidence" value="ECO:0007669"/>
    <property type="project" value="InterPro"/>
</dbReference>
<evidence type="ECO:0000313" key="7">
    <source>
        <dbReference type="Proteomes" id="UP000703269"/>
    </source>
</evidence>
<dbReference type="GO" id="GO:0008270">
    <property type="term" value="F:zinc ion binding"/>
    <property type="evidence" value="ECO:0007669"/>
    <property type="project" value="InterPro"/>
</dbReference>
<dbReference type="InterPro" id="IPR001138">
    <property type="entry name" value="Zn2Cys6_DnaBD"/>
</dbReference>
<comment type="caution">
    <text evidence="6">The sequence shown here is derived from an EMBL/GenBank/DDBJ whole genome shotgun (WGS) entry which is preliminary data.</text>
</comment>
<organism evidence="6 7">
    <name type="scientific">Phanerochaete sordida</name>
    <dbReference type="NCBI Taxonomy" id="48140"/>
    <lineage>
        <taxon>Eukaryota</taxon>
        <taxon>Fungi</taxon>
        <taxon>Dikarya</taxon>
        <taxon>Basidiomycota</taxon>
        <taxon>Agaricomycotina</taxon>
        <taxon>Agaricomycetes</taxon>
        <taxon>Polyporales</taxon>
        <taxon>Phanerochaetaceae</taxon>
        <taxon>Phanerochaete</taxon>
    </lineage>
</organism>
<accession>A0A9P3GA27</accession>
<feature type="compositionally biased region" description="Low complexity" evidence="4">
    <location>
        <begin position="659"/>
        <end position="668"/>
    </location>
</feature>
<sequence length="807" mass="89860">MASSSANEKNGKRRGGPLSCAECRRLKLRCSRVFPCASCVKKGCAAICPDGSLTTGKGNRFVLANTEVLHEKIQVLSSRVRELEDALGEAHAARGTAELHPLLSHELLQIKRPLEREAQESSKEAEVETAEAIDAIGSLYISESGRTKFYGTAANAWYLLQNEEGGDDETENAEIHLPTDIPWLGHAFPFAPPIETKLNMHQSLYSSLPEIDKARRLAAVYYRHCAWMYTPIPDAEFYNTVFSRIYDQPIGIDQDPVDSHRLAVLYMVFALGTLFDLDQPFLSVEATRYYQLARASLSLDSPLENQTIPAIQALVLMCHFMFMSFRDAPRWALMGLVVKLAQSLGLHRDGGKWNLSSEEAYQRRSLLWEVYTYDSWQSLTFGRPPSFANAYIDCQMPEPDPQPLPDRADDPDMSFNAWKHRFASRCQSVVHEQAFGAKAPSYKVIMELDKKVRHWPIPPSLRVPGFGGAKMTELEQPSIELTMQRHTAFSIKEITIFYLHRGFFARAIEDNPEDPLASKFAQSVLAAYTSACTFVGLVKSLHSQYPRITERLWFLFTHVFSCAIVLGTIAAKCPTMPFARSALLNLDSAYNLFESVKENDRAARVLPVLQRLKARAVQAMGTHATNGPVPTRMTPPDPVVKQEEDELAALGGKTRLVSRRSPSTPSSPQDSLRLHNTPSPHSSPVQPYPVDHVSPVHENGNGMNGMNGMAHSGWQGYQQAVEGTYGSQFPPTAGPSSGHWGNQQYGNQLQPPMMIPPGVQYSPYEQLSPIGANYFQTHSPVDQQVQADPQASWQSFYAQYQPGPLNG</sequence>
<evidence type="ECO:0000313" key="6">
    <source>
        <dbReference type="EMBL" id="GJE91103.1"/>
    </source>
</evidence>
<dbReference type="GO" id="GO:0005634">
    <property type="term" value="C:nucleus"/>
    <property type="evidence" value="ECO:0007669"/>
    <property type="project" value="UniProtKB-SubCell"/>
</dbReference>
<dbReference type="PANTHER" id="PTHR31001:SF56">
    <property type="entry name" value="ZN(2)-C6 FUNGAL-TYPE DOMAIN-CONTAINING PROTEIN"/>
    <property type="match status" value="1"/>
</dbReference>
<dbReference type="CDD" id="cd00067">
    <property type="entry name" value="GAL4"/>
    <property type="match status" value="1"/>
</dbReference>
<keyword evidence="7" id="KW-1185">Reference proteome</keyword>
<dbReference type="EMBL" id="BPQB01000019">
    <property type="protein sequence ID" value="GJE91103.1"/>
    <property type="molecule type" value="Genomic_DNA"/>
</dbReference>
<dbReference type="PROSITE" id="PS50048">
    <property type="entry name" value="ZN2_CY6_FUNGAL_2"/>
    <property type="match status" value="1"/>
</dbReference>
<dbReference type="GO" id="GO:0003677">
    <property type="term" value="F:DNA binding"/>
    <property type="evidence" value="ECO:0007669"/>
    <property type="project" value="InterPro"/>
</dbReference>
<keyword evidence="3" id="KW-0539">Nucleus</keyword>
<dbReference type="CDD" id="cd12148">
    <property type="entry name" value="fungal_TF_MHR"/>
    <property type="match status" value="1"/>
</dbReference>
<dbReference type="PANTHER" id="PTHR31001">
    <property type="entry name" value="UNCHARACTERIZED TRANSCRIPTIONAL REGULATORY PROTEIN"/>
    <property type="match status" value="1"/>
</dbReference>
<evidence type="ECO:0000256" key="4">
    <source>
        <dbReference type="SAM" id="MobiDB-lite"/>
    </source>
</evidence>
<feature type="compositionally biased region" description="Polar residues" evidence="4">
    <location>
        <begin position="674"/>
        <end position="685"/>
    </location>
</feature>
<dbReference type="InterPro" id="IPR050613">
    <property type="entry name" value="Sec_Metabolite_Reg"/>
</dbReference>
<dbReference type="Gene3D" id="4.10.240.10">
    <property type="entry name" value="Zn(2)-C6 fungal-type DNA-binding domain"/>
    <property type="match status" value="1"/>
</dbReference>
<reference evidence="6 7" key="1">
    <citation type="submission" date="2021-08" db="EMBL/GenBank/DDBJ databases">
        <title>Draft Genome Sequence of Phanerochaete sordida strain YK-624.</title>
        <authorList>
            <person name="Mori T."/>
            <person name="Dohra H."/>
            <person name="Suzuki T."/>
            <person name="Kawagishi H."/>
            <person name="Hirai H."/>
        </authorList>
    </citation>
    <scope>NUCLEOTIDE SEQUENCE [LARGE SCALE GENOMIC DNA]</scope>
    <source>
        <strain evidence="6 7">YK-624</strain>
    </source>
</reference>
<dbReference type="PROSITE" id="PS00463">
    <property type="entry name" value="ZN2_CY6_FUNGAL_1"/>
    <property type="match status" value="1"/>
</dbReference>